<dbReference type="InterPro" id="IPR055361">
    <property type="entry name" value="tRNA_methyltr_TrmB_bact"/>
</dbReference>
<dbReference type="PROSITE" id="PS51625">
    <property type="entry name" value="SAM_MT_TRMB"/>
    <property type="match status" value="1"/>
</dbReference>
<dbReference type="PANTHER" id="PTHR23417">
    <property type="entry name" value="3-DEOXY-D-MANNO-OCTULOSONIC-ACID TRANSFERASE/TRNA GUANINE-N 7 - -METHYLTRANSFERASE"/>
    <property type="match status" value="1"/>
</dbReference>
<dbReference type="AlphaFoldDB" id="A0A0R2T3D6"/>
<evidence type="ECO:0000313" key="8">
    <source>
        <dbReference type="EMBL" id="KRO81797.1"/>
    </source>
</evidence>
<gene>
    <name evidence="7" type="primary">trmB</name>
    <name evidence="8" type="ORF">ABR72_02575</name>
</gene>
<keyword evidence="5 7" id="KW-0949">S-adenosyl-L-methionine</keyword>
<proteinExistence type="inferred from homology"/>
<dbReference type="SUPFAM" id="SSF53335">
    <property type="entry name" value="S-adenosyl-L-methionine-dependent methyltransferases"/>
    <property type="match status" value="1"/>
</dbReference>
<dbReference type="UniPathway" id="UPA00989"/>
<dbReference type="Proteomes" id="UP000051547">
    <property type="component" value="Unassembled WGS sequence"/>
</dbReference>
<dbReference type="Pfam" id="PF02390">
    <property type="entry name" value="Methyltransf_4"/>
    <property type="match status" value="1"/>
</dbReference>
<comment type="pathway">
    <text evidence="7">tRNA modification; N(7)-methylguanine-tRNA biosynthesis.</text>
</comment>
<evidence type="ECO:0000256" key="6">
    <source>
        <dbReference type="ARBA" id="ARBA00022694"/>
    </source>
</evidence>
<evidence type="ECO:0000256" key="2">
    <source>
        <dbReference type="ARBA" id="ARBA00003015"/>
    </source>
</evidence>
<accession>A0A0R2T3D6</accession>
<dbReference type="Gene3D" id="3.40.50.150">
    <property type="entry name" value="Vaccinia Virus protein VP39"/>
    <property type="match status" value="1"/>
</dbReference>
<dbReference type="GO" id="GO:0008176">
    <property type="term" value="F:tRNA (guanine(46)-N7)-methyltransferase activity"/>
    <property type="evidence" value="ECO:0007669"/>
    <property type="project" value="UniProtKB-UniRule"/>
</dbReference>
<evidence type="ECO:0000256" key="7">
    <source>
        <dbReference type="HAMAP-Rule" id="MF_01057"/>
    </source>
</evidence>
<feature type="region of interest" description="Interaction with RNA" evidence="7">
    <location>
        <begin position="148"/>
        <end position="153"/>
    </location>
</feature>
<protein>
    <recommendedName>
        <fullName evidence="7">tRNA (guanine-N(7)-)-methyltransferase</fullName>
        <ecNumber evidence="7">2.1.1.33</ecNumber>
    </recommendedName>
    <alternativeName>
        <fullName evidence="7">tRNA (guanine(46)-N(7))-methyltransferase</fullName>
    </alternativeName>
    <alternativeName>
        <fullName evidence="7">tRNA(m7G46)-methyltransferase</fullName>
    </alternativeName>
</protein>
<dbReference type="EC" id="2.1.1.33" evidence="7"/>
<comment type="function">
    <text evidence="2 7">Catalyzes the formation of N(7)-methylguanine at position 46 (m7G46) in tRNA.</text>
</comment>
<dbReference type="GO" id="GO:0043527">
    <property type="term" value="C:tRNA methyltransferase complex"/>
    <property type="evidence" value="ECO:0007669"/>
    <property type="project" value="TreeGrafter"/>
</dbReference>
<dbReference type="EMBL" id="LIBE01000256">
    <property type="protein sequence ID" value="KRO81797.1"/>
    <property type="molecule type" value="Genomic_DNA"/>
</dbReference>
<feature type="binding site" evidence="7">
    <location>
        <position position="67"/>
    </location>
    <ligand>
        <name>S-adenosyl-L-methionine</name>
        <dbReference type="ChEBI" id="CHEBI:59789"/>
    </ligand>
</feature>
<reference evidence="8 9" key="1">
    <citation type="submission" date="2015-10" db="EMBL/GenBank/DDBJ databases">
        <title>Metagenome-Assembled Genomes uncover a global brackish microbiome.</title>
        <authorList>
            <person name="Hugerth L.W."/>
            <person name="Larsson J."/>
            <person name="Alneberg J."/>
            <person name="Lindh M.V."/>
            <person name="Legrand C."/>
            <person name="Pinhassi J."/>
            <person name="Andersson A.F."/>
        </authorList>
    </citation>
    <scope>NUCLEOTIDE SEQUENCE [LARGE SCALE GENOMIC DNA]</scope>
    <source>
        <strain evidence="8">BACL4 MAG-120920-bin41</strain>
    </source>
</reference>
<feature type="binding site" evidence="7">
    <location>
        <begin position="214"/>
        <end position="217"/>
    </location>
    <ligand>
        <name>substrate</name>
    </ligand>
</feature>
<evidence type="ECO:0000256" key="1">
    <source>
        <dbReference type="ARBA" id="ARBA00000142"/>
    </source>
</evidence>
<dbReference type="InterPro" id="IPR029063">
    <property type="entry name" value="SAM-dependent_MTases_sf"/>
</dbReference>
<dbReference type="PANTHER" id="PTHR23417:SF14">
    <property type="entry name" value="PENTACOTRIPEPTIDE-REPEAT REGION OF PRORP DOMAIN-CONTAINING PROTEIN"/>
    <property type="match status" value="1"/>
</dbReference>
<comment type="similarity">
    <text evidence="7">Belongs to the class I-like SAM-binding methyltransferase superfamily. TrmB family.</text>
</comment>
<comment type="catalytic activity">
    <reaction evidence="1 7">
        <text>guanosine(46) in tRNA + S-adenosyl-L-methionine = N(7)-methylguanosine(46) in tRNA + S-adenosyl-L-homocysteine</text>
        <dbReference type="Rhea" id="RHEA:42708"/>
        <dbReference type="Rhea" id="RHEA-COMP:10188"/>
        <dbReference type="Rhea" id="RHEA-COMP:10189"/>
        <dbReference type="ChEBI" id="CHEBI:57856"/>
        <dbReference type="ChEBI" id="CHEBI:59789"/>
        <dbReference type="ChEBI" id="CHEBI:74269"/>
        <dbReference type="ChEBI" id="CHEBI:74480"/>
        <dbReference type="EC" id="2.1.1.33"/>
    </reaction>
</comment>
<keyword evidence="6 7" id="KW-0819">tRNA processing</keyword>
<keyword evidence="4 7" id="KW-0808">Transferase</keyword>
<feature type="binding site" evidence="7">
    <location>
        <position position="119"/>
    </location>
    <ligand>
        <name>S-adenosyl-L-methionine</name>
        <dbReference type="ChEBI" id="CHEBI:59789"/>
    </ligand>
</feature>
<dbReference type="HAMAP" id="MF_01057">
    <property type="entry name" value="tRNA_methyltr_TrmB"/>
    <property type="match status" value="1"/>
</dbReference>
<organism evidence="8 9">
    <name type="scientific">OM182 bacterium BACL3 MAG-120920-bin41</name>
    <dbReference type="NCBI Taxonomy" id="1655580"/>
    <lineage>
        <taxon>Bacteria</taxon>
        <taxon>Pseudomonadati</taxon>
        <taxon>Pseudomonadota</taxon>
        <taxon>Gammaproteobacteria</taxon>
        <taxon>OMG group</taxon>
        <taxon>OM182 clade</taxon>
    </lineage>
</organism>
<feature type="binding site" evidence="7">
    <location>
        <position position="146"/>
    </location>
    <ligand>
        <name>substrate</name>
    </ligand>
</feature>
<evidence type="ECO:0000256" key="4">
    <source>
        <dbReference type="ARBA" id="ARBA00022679"/>
    </source>
</evidence>
<feature type="binding site" evidence="7">
    <location>
        <position position="142"/>
    </location>
    <ligand>
        <name>S-adenosyl-L-methionine</name>
        <dbReference type="ChEBI" id="CHEBI:59789"/>
    </ligand>
</feature>
<keyword evidence="3 7" id="KW-0489">Methyltransferase</keyword>
<evidence type="ECO:0000256" key="5">
    <source>
        <dbReference type="ARBA" id="ARBA00022691"/>
    </source>
</evidence>
<sequence length="235" mass="26503">MDQEPQQEPAADNTHRPIRSYVIRAGRYTDAQKVAISEQWDNYVVEYEPRLFSTHELFGNDNPLTVEIGFGMGDSLLEMAIANPQRNFLGIEVHKPGVGKLLHGVAESGLTNVKVFCHDAIDILAHCIGAGCIDTLLIFFPDPWHKKRHNKRRLVQTEFITGLLPLLADAGRIHLATDWEPYAEHMVEAMEAVQGMTNANGAGQFWPLPDRPGTKFERRGIRLGHGVWDLLYIKR</sequence>
<evidence type="ECO:0000313" key="9">
    <source>
        <dbReference type="Proteomes" id="UP000051547"/>
    </source>
</evidence>
<feature type="binding site" evidence="7">
    <location>
        <position position="178"/>
    </location>
    <ligand>
        <name>substrate</name>
    </ligand>
</feature>
<evidence type="ECO:0000256" key="3">
    <source>
        <dbReference type="ARBA" id="ARBA00022603"/>
    </source>
</evidence>
<name>A0A0R2T3D6_9GAMM</name>
<dbReference type="InterPro" id="IPR003358">
    <property type="entry name" value="tRNA_(Gua-N-7)_MeTrfase_Trmb"/>
</dbReference>
<comment type="caution">
    <text evidence="8">The sequence shown here is derived from an EMBL/GenBank/DDBJ whole genome shotgun (WGS) entry which is preliminary data.</text>
</comment>
<feature type="binding site" evidence="7">
    <location>
        <position position="92"/>
    </location>
    <ligand>
        <name>S-adenosyl-L-methionine</name>
        <dbReference type="ChEBI" id="CHEBI:59789"/>
    </ligand>
</feature>
<dbReference type="NCBIfam" id="TIGR00091">
    <property type="entry name" value="tRNA (guanosine(46)-N7)-methyltransferase TrmB"/>
    <property type="match status" value="1"/>
</dbReference>